<accession>A0A9P6M0H8</accession>
<evidence type="ECO:0000256" key="2">
    <source>
        <dbReference type="SAM" id="SignalP"/>
    </source>
</evidence>
<name>A0A9P6M0H8_MORAP</name>
<evidence type="ECO:0000313" key="3">
    <source>
        <dbReference type="EMBL" id="KAF9959825.1"/>
    </source>
</evidence>
<evidence type="ECO:0000256" key="1">
    <source>
        <dbReference type="SAM" id="MobiDB-lite"/>
    </source>
</evidence>
<evidence type="ECO:0000313" key="4">
    <source>
        <dbReference type="Proteomes" id="UP000738359"/>
    </source>
</evidence>
<reference evidence="3" key="1">
    <citation type="journal article" date="2020" name="Fungal Divers.">
        <title>Resolving the Mortierellaceae phylogeny through synthesis of multi-gene phylogenetics and phylogenomics.</title>
        <authorList>
            <person name="Vandepol N."/>
            <person name="Liber J."/>
            <person name="Desiro A."/>
            <person name="Na H."/>
            <person name="Kennedy M."/>
            <person name="Barry K."/>
            <person name="Grigoriev I.V."/>
            <person name="Miller A.N."/>
            <person name="O'Donnell K."/>
            <person name="Stajich J.E."/>
            <person name="Bonito G."/>
        </authorList>
    </citation>
    <scope>NUCLEOTIDE SEQUENCE</scope>
    <source>
        <strain evidence="3">CK1249</strain>
    </source>
</reference>
<proteinExistence type="predicted"/>
<protein>
    <recommendedName>
        <fullName evidence="5">Secreted protein</fullName>
    </recommendedName>
</protein>
<sequence>MRTVPAIFTLVASVCLLSVQVAADQDAQSTFVNALSTDEHQDMMSPFDFLPIFLPAGAAAGGNSGESDNTQTPASPSANASPSEQSPDASLQGRCKDIKEQIAGFPERFEQMLEELAKGDGKEGDEPRKLSPTTTVVTSALHCAKEQLLVQMKKNPNGIDEVPLLKLLNMVTEICKNNESGDKKQEESSKWIDDKLFEFERLLDEVHVCADSDKGGSPQKMESAAHQCSLIAKFYRTLIPHAIAAAPDTKMASEDLKDAVNGAVMVLKLMKMTAPTDKQLSAPQPNAVPSSWLNQFRLQMAPWSEKDEEVQRFNEFLLHIGNIATASSACQTASNDPVGAAESLAEHLEA</sequence>
<evidence type="ECO:0008006" key="5">
    <source>
        <dbReference type="Google" id="ProtNLM"/>
    </source>
</evidence>
<keyword evidence="4" id="KW-1185">Reference proteome</keyword>
<keyword evidence="2" id="KW-0732">Signal</keyword>
<dbReference type="Proteomes" id="UP000738359">
    <property type="component" value="Unassembled WGS sequence"/>
</dbReference>
<feature type="chain" id="PRO_5040234350" description="Secreted protein" evidence="2">
    <location>
        <begin position="24"/>
        <end position="350"/>
    </location>
</feature>
<feature type="signal peptide" evidence="2">
    <location>
        <begin position="1"/>
        <end position="23"/>
    </location>
</feature>
<feature type="compositionally biased region" description="Low complexity" evidence="1">
    <location>
        <begin position="73"/>
        <end position="87"/>
    </location>
</feature>
<organism evidence="3 4">
    <name type="scientific">Mortierella alpina</name>
    <name type="common">Oleaginous fungus</name>
    <name type="synonym">Mortierella renispora</name>
    <dbReference type="NCBI Taxonomy" id="64518"/>
    <lineage>
        <taxon>Eukaryota</taxon>
        <taxon>Fungi</taxon>
        <taxon>Fungi incertae sedis</taxon>
        <taxon>Mucoromycota</taxon>
        <taxon>Mortierellomycotina</taxon>
        <taxon>Mortierellomycetes</taxon>
        <taxon>Mortierellales</taxon>
        <taxon>Mortierellaceae</taxon>
        <taxon>Mortierella</taxon>
    </lineage>
</organism>
<feature type="region of interest" description="Disordered" evidence="1">
    <location>
        <begin position="60"/>
        <end position="92"/>
    </location>
</feature>
<dbReference type="OrthoDB" id="10597644at2759"/>
<dbReference type="EMBL" id="JAAAHY010000656">
    <property type="protein sequence ID" value="KAF9959825.1"/>
    <property type="molecule type" value="Genomic_DNA"/>
</dbReference>
<comment type="caution">
    <text evidence="3">The sequence shown here is derived from an EMBL/GenBank/DDBJ whole genome shotgun (WGS) entry which is preliminary data.</text>
</comment>
<dbReference type="AlphaFoldDB" id="A0A9P6M0H8"/>
<gene>
    <name evidence="3" type="ORF">BGZ70_008749</name>
</gene>